<keyword evidence="5" id="KW-0690">Ribosome biogenesis</keyword>
<keyword evidence="10" id="KW-1185">Reference proteome</keyword>
<dbReference type="PANTHER" id="PTHR13634">
    <property type="entry name" value="RIBOSOME BIOGENESIS PROTEIN BRIX"/>
    <property type="match status" value="1"/>
</dbReference>
<evidence type="ECO:0000256" key="5">
    <source>
        <dbReference type="ARBA" id="ARBA00022517"/>
    </source>
</evidence>
<proteinExistence type="inferred from homology"/>
<feature type="region of interest" description="Disordered" evidence="7">
    <location>
        <begin position="1"/>
        <end position="25"/>
    </location>
</feature>
<dbReference type="GO" id="GO:0005730">
    <property type="term" value="C:nucleolus"/>
    <property type="evidence" value="ECO:0007669"/>
    <property type="project" value="UniProtKB-SubCell"/>
</dbReference>
<organism evidence="9 10">
    <name type="scientific">Pyrocoelia pectoralis</name>
    <dbReference type="NCBI Taxonomy" id="417401"/>
    <lineage>
        <taxon>Eukaryota</taxon>
        <taxon>Metazoa</taxon>
        <taxon>Ecdysozoa</taxon>
        <taxon>Arthropoda</taxon>
        <taxon>Hexapoda</taxon>
        <taxon>Insecta</taxon>
        <taxon>Pterygota</taxon>
        <taxon>Neoptera</taxon>
        <taxon>Endopterygota</taxon>
        <taxon>Coleoptera</taxon>
        <taxon>Polyphaga</taxon>
        <taxon>Elateriformia</taxon>
        <taxon>Elateroidea</taxon>
        <taxon>Lampyridae</taxon>
        <taxon>Lampyrinae</taxon>
        <taxon>Pyrocoelia</taxon>
    </lineage>
</organism>
<comment type="similarity">
    <text evidence="3">Belongs to the BRX1 family.</text>
</comment>
<dbReference type="GO" id="GO:0006364">
    <property type="term" value="P:rRNA processing"/>
    <property type="evidence" value="ECO:0007669"/>
    <property type="project" value="InterPro"/>
</dbReference>
<evidence type="ECO:0000313" key="9">
    <source>
        <dbReference type="EMBL" id="KAK5644169.1"/>
    </source>
</evidence>
<dbReference type="PROSITE" id="PS50833">
    <property type="entry name" value="BRIX"/>
    <property type="match status" value="1"/>
</dbReference>
<feature type="region of interest" description="Disordered" evidence="7">
    <location>
        <begin position="286"/>
        <end position="308"/>
    </location>
</feature>
<evidence type="ECO:0000256" key="1">
    <source>
        <dbReference type="ARBA" id="ARBA00003439"/>
    </source>
</evidence>
<dbReference type="InterPro" id="IPR007109">
    <property type="entry name" value="Brix"/>
</dbReference>
<feature type="compositionally biased region" description="Basic residues" evidence="7">
    <location>
        <begin position="296"/>
        <end position="308"/>
    </location>
</feature>
<evidence type="ECO:0000259" key="8">
    <source>
        <dbReference type="PROSITE" id="PS50833"/>
    </source>
</evidence>
<gene>
    <name evidence="9" type="ORF">RI129_008014</name>
</gene>
<dbReference type="EMBL" id="JAVRBK010000005">
    <property type="protein sequence ID" value="KAK5644169.1"/>
    <property type="molecule type" value="Genomic_DNA"/>
</dbReference>
<dbReference type="Pfam" id="PF04427">
    <property type="entry name" value="Brix"/>
    <property type="match status" value="1"/>
</dbReference>
<evidence type="ECO:0000256" key="3">
    <source>
        <dbReference type="ARBA" id="ARBA00006369"/>
    </source>
</evidence>
<dbReference type="SMART" id="SM00879">
    <property type="entry name" value="Brix"/>
    <property type="match status" value="1"/>
</dbReference>
<comment type="caution">
    <text evidence="9">The sequence shown here is derived from an EMBL/GenBank/DDBJ whole genome shotgun (WGS) entry which is preliminary data.</text>
</comment>
<dbReference type="Proteomes" id="UP001329430">
    <property type="component" value="Chromosome 5"/>
</dbReference>
<dbReference type="InterPro" id="IPR026532">
    <property type="entry name" value="BRX1"/>
</dbReference>
<comment type="subcellular location">
    <subcellularLocation>
        <location evidence="2">Nucleus</location>
        <location evidence="2">Nucleolus</location>
    </subcellularLocation>
</comment>
<dbReference type="GO" id="GO:0019843">
    <property type="term" value="F:rRNA binding"/>
    <property type="evidence" value="ECO:0007669"/>
    <property type="project" value="InterPro"/>
</dbReference>
<sequence length="308" mass="36129">MQSKSNKRKRSVQSKVTSEEPPLKKATRWTNKQRVLVFCSRGMNFRYRHLMQDLKTLLPHHRPEPKMERSKTLSIVNDMCEMKNCNKALMFEGRRKLDLYIWMSNITNGPSVKFAVDNIHTMAELKLTGNCLRGSRPLLSFDPRFDEMPHYSLLKELLSQIFGVPNRHPKSQPFFDHVYTFTILDGRIWFRNFQIVSEDGALTEIGPRFVLNPVKIFADSFGGPPLWENPKYVSPAKYRRQMQLSAKKDKYISKQQQKLRAEATKPETSYELNPLDQVFKKDPIKQKLIPDNDQLKKKRKNRKGNKTK</sequence>
<dbReference type="SUPFAM" id="SSF52954">
    <property type="entry name" value="Class II aaRS ABD-related"/>
    <property type="match status" value="1"/>
</dbReference>
<reference evidence="9 10" key="1">
    <citation type="journal article" date="2024" name="Insects">
        <title>An Improved Chromosome-Level Genome Assembly of the Firefly Pyrocoelia pectoralis.</title>
        <authorList>
            <person name="Fu X."/>
            <person name="Meyer-Rochow V.B."/>
            <person name="Ballantyne L."/>
            <person name="Zhu X."/>
        </authorList>
    </citation>
    <scope>NUCLEOTIDE SEQUENCE [LARGE SCALE GENOMIC DNA]</scope>
    <source>
        <strain evidence="9">XCY_ONT2</strain>
    </source>
</reference>
<name>A0AAN7VDE9_9COLE</name>
<feature type="compositionally biased region" description="Basic residues" evidence="7">
    <location>
        <begin position="1"/>
        <end position="12"/>
    </location>
</feature>
<dbReference type="PANTHER" id="PTHR13634:SF0">
    <property type="entry name" value="RIBOSOME BIOGENESIS PROTEIN BRX1 HOMOLOG"/>
    <property type="match status" value="1"/>
</dbReference>
<feature type="domain" description="Brix" evidence="8">
    <location>
        <begin position="33"/>
        <end position="222"/>
    </location>
</feature>
<evidence type="ECO:0000256" key="4">
    <source>
        <dbReference type="ARBA" id="ARBA00020522"/>
    </source>
</evidence>
<evidence type="ECO:0000256" key="2">
    <source>
        <dbReference type="ARBA" id="ARBA00004604"/>
    </source>
</evidence>
<dbReference type="AlphaFoldDB" id="A0AAN7VDE9"/>
<comment type="function">
    <text evidence="1">Required for biogenesis of the 60S ribosomal subunit.</text>
</comment>
<keyword evidence="6" id="KW-0539">Nucleus</keyword>
<protein>
    <recommendedName>
        <fullName evidence="4">Ribosome biogenesis protein BRX1 homolog</fullName>
    </recommendedName>
</protein>
<feature type="compositionally biased region" description="Basic and acidic residues" evidence="7">
    <location>
        <begin position="286"/>
        <end position="295"/>
    </location>
</feature>
<dbReference type="GO" id="GO:0000027">
    <property type="term" value="P:ribosomal large subunit assembly"/>
    <property type="evidence" value="ECO:0007669"/>
    <property type="project" value="TreeGrafter"/>
</dbReference>
<evidence type="ECO:0000256" key="6">
    <source>
        <dbReference type="ARBA" id="ARBA00023242"/>
    </source>
</evidence>
<evidence type="ECO:0000256" key="7">
    <source>
        <dbReference type="SAM" id="MobiDB-lite"/>
    </source>
</evidence>
<evidence type="ECO:0000313" key="10">
    <source>
        <dbReference type="Proteomes" id="UP001329430"/>
    </source>
</evidence>
<accession>A0AAN7VDE9</accession>